<dbReference type="InterPro" id="IPR028994">
    <property type="entry name" value="Integrin_alpha_N"/>
</dbReference>
<keyword evidence="7" id="KW-0401">Integrin</keyword>
<keyword evidence="3" id="KW-0378">Hydrolase</keyword>
<evidence type="ECO:0000256" key="6">
    <source>
        <dbReference type="SAM" id="SignalP"/>
    </source>
</evidence>
<keyword evidence="1 6" id="KW-0732">Signal</keyword>
<proteinExistence type="predicted"/>
<evidence type="ECO:0000313" key="8">
    <source>
        <dbReference type="Proteomes" id="UP000316806"/>
    </source>
</evidence>
<dbReference type="SMART" id="SM00191">
    <property type="entry name" value="Int_alpha"/>
    <property type="match status" value="4"/>
</dbReference>
<dbReference type="GO" id="GO:0007229">
    <property type="term" value="P:integrin-mediated signaling pathway"/>
    <property type="evidence" value="ECO:0007669"/>
    <property type="project" value="UniProtKB-KW"/>
</dbReference>
<evidence type="ECO:0000256" key="4">
    <source>
        <dbReference type="ARBA" id="ARBA00023180"/>
    </source>
</evidence>
<organism evidence="7 8">
    <name type="scientific">Streptomyces spectabilis</name>
    <dbReference type="NCBI Taxonomy" id="68270"/>
    <lineage>
        <taxon>Bacteria</taxon>
        <taxon>Bacillati</taxon>
        <taxon>Actinomycetota</taxon>
        <taxon>Actinomycetes</taxon>
        <taxon>Kitasatosporales</taxon>
        <taxon>Streptomycetaceae</taxon>
        <taxon>Streptomyces</taxon>
    </lineage>
</organism>
<dbReference type="Gene3D" id="2.130.10.130">
    <property type="entry name" value="Integrin alpha, N-terminal"/>
    <property type="match status" value="3"/>
</dbReference>
<sequence length="484" mass="47827">MRHGALTSAGLCAAVVLGAVGLAPTASAGTSAGTPEKASGGARPAVAGPDFNGDGFPDLAVGAHTATVDGVERAGAVTVAYGSAHGLTYDTARVLGQGTPGVPGEPVPDARWREVSDHGDLDGDGYDDLVVHWLQKNMVLWGSKDGITGAGTALPSGDYRPESPKLLGGGAGVGDVNGDGVDDFVSRGNDGHSYGVSVLLGPLNRQTGKPAGVWHRDSAKADELVIGTVYVGDLTGDGIDDVVAGGGVVLGSGKPGGVVLKGSKDGLVKGDAYPGPRQLGTELPSAFGDLNKDGYQDLVTGQPDQNRVHVTYGGPNGTSTVQKPRSYAQADAGVPGVDEAGDKFGSAVAIGDTDADGYADLVVGAAYETGSDAVATAKAGAVTVLRGGPSGITTEGAKTLTQNSKGVPSTSEADDHFGAAVAVTGAGGRPEVVVGGNGEDGFKGRVWRLPTGPGGVTGAGSTSFRLDTLGGPAGGGNFGYRMVG</sequence>
<dbReference type="PANTHER" id="PTHR23221:SF7">
    <property type="entry name" value="PHOSPHATIDYLINOSITOL-GLYCAN-SPECIFIC PHOSPHOLIPASE D"/>
    <property type="match status" value="1"/>
</dbReference>
<dbReference type="EMBL" id="CP040916">
    <property type="protein sequence ID" value="QDQ12292.1"/>
    <property type="molecule type" value="Genomic_DNA"/>
</dbReference>
<feature type="signal peptide" evidence="6">
    <location>
        <begin position="1"/>
        <end position="28"/>
    </location>
</feature>
<dbReference type="PANTHER" id="PTHR23221">
    <property type="entry name" value="GLYCOSYLPHOSPHATIDYLINOSITOL PHOSPHOLIPASE D"/>
    <property type="match status" value="1"/>
</dbReference>
<evidence type="ECO:0000313" key="7">
    <source>
        <dbReference type="EMBL" id="QDQ12292.1"/>
    </source>
</evidence>
<dbReference type="AlphaFoldDB" id="A0A516R9F8"/>
<evidence type="ECO:0000256" key="3">
    <source>
        <dbReference type="ARBA" id="ARBA00022801"/>
    </source>
</evidence>
<feature type="chain" id="PRO_5021796117" evidence="6">
    <location>
        <begin position="29"/>
        <end position="484"/>
    </location>
</feature>
<protein>
    <submittedName>
        <fullName evidence="7">Integrin alpha pat-2</fullName>
    </submittedName>
</protein>
<dbReference type="SUPFAM" id="SSF69318">
    <property type="entry name" value="Integrin alpha N-terminal domain"/>
    <property type="match status" value="1"/>
</dbReference>
<dbReference type="InterPro" id="IPR013517">
    <property type="entry name" value="FG-GAP"/>
</dbReference>
<keyword evidence="4" id="KW-0325">Glycoprotein</keyword>
<name>A0A516R9F8_STRST</name>
<dbReference type="Proteomes" id="UP000316806">
    <property type="component" value="Chromosome"/>
</dbReference>
<accession>A0A516R9F8</accession>
<feature type="region of interest" description="Disordered" evidence="5">
    <location>
        <begin position="26"/>
        <end position="48"/>
    </location>
</feature>
<keyword evidence="2" id="KW-0677">Repeat</keyword>
<dbReference type="RefSeq" id="WP_144004151.1">
    <property type="nucleotide sequence ID" value="NZ_CP040916.1"/>
</dbReference>
<feature type="compositionally biased region" description="Low complexity" evidence="5">
    <location>
        <begin position="26"/>
        <end position="35"/>
    </location>
</feature>
<gene>
    <name evidence="7" type="ORF">FH965_18315</name>
</gene>
<dbReference type="PROSITE" id="PS51470">
    <property type="entry name" value="FG_GAP"/>
    <property type="match status" value="2"/>
</dbReference>
<dbReference type="Pfam" id="PF01839">
    <property type="entry name" value="FG-GAP"/>
    <property type="match status" value="3"/>
</dbReference>
<evidence type="ECO:0000256" key="2">
    <source>
        <dbReference type="ARBA" id="ARBA00022737"/>
    </source>
</evidence>
<dbReference type="GO" id="GO:0016787">
    <property type="term" value="F:hydrolase activity"/>
    <property type="evidence" value="ECO:0007669"/>
    <property type="project" value="UniProtKB-KW"/>
</dbReference>
<evidence type="ECO:0000256" key="1">
    <source>
        <dbReference type="ARBA" id="ARBA00022729"/>
    </source>
</evidence>
<dbReference type="InterPro" id="IPR013519">
    <property type="entry name" value="Int_alpha_beta-p"/>
</dbReference>
<evidence type="ECO:0000256" key="5">
    <source>
        <dbReference type="SAM" id="MobiDB-lite"/>
    </source>
</evidence>
<reference evidence="7 8" key="1">
    <citation type="journal article" date="2019" name="J. Ind. Microbiol. Biotechnol.">
        <title>The complete genomic sequence of Streptomyces spectabilis NRRL-2792 and identification of secondary metabolite biosynthetic gene clusters.</title>
        <authorList>
            <person name="Sinha A."/>
            <person name="Phillips-Salemka S."/>
            <person name="Niraula T.A."/>
            <person name="Short K.A."/>
            <person name="Niraula N.P."/>
        </authorList>
    </citation>
    <scope>NUCLEOTIDE SEQUENCE [LARGE SCALE GENOMIC DNA]</scope>
    <source>
        <strain evidence="7 8">NRRL 2792</strain>
    </source>
</reference>